<reference evidence="1 2" key="1">
    <citation type="journal article" date="2018" name="Nat. Ecol. Evol.">
        <title>Shark genomes provide insights into elasmobranch evolution and the origin of vertebrates.</title>
        <authorList>
            <person name="Hara Y"/>
            <person name="Yamaguchi K"/>
            <person name="Onimaru K"/>
            <person name="Kadota M"/>
            <person name="Koyanagi M"/>
            <person name="Keeley SD"/>
            <person name="Tatsumi K"/>
            <person name="Tanaka K"/>
            <person name="Motone F"/>
            <person name="Kageyama Y"/>
            <person name="Nozu R"/>
            <person name="Adachi N"/>
            <person name="Nishimura O"/>
            <person name="Nakagawa R"/>
            <person name="Tanegashima C"/>
            <person name="Kiyatake I"/>
            <person name="Matsumoto R"/>
            <person name="Murakumo K"/>
            <person name="Nishida K"/>
            <person name="Terakita A"/>
            <person name="Kuratani S"/>
            <person name="Sato K"/>
            <person name="Hyodo S Kuraku.S."/>
        </authorList>
    </citation>
    <scope>NUCLEOTIDE SEQUENCE [LARGE SCALE GENOMIC DNA]</scope>
</reference>
<comment type="caution">
    <text evidence="1">The sequence shown here is derived from an EMBL/GenBank/DDBJ whole genome shotgun (WGS) entry which is preliminary data.</text>
</comment>
<dbReference type="EMBL" id="BFAA01116012">
    <property type="protein sequence ID" value="GCB85023.1"/>
    <property type="molecule type" value="Genomic_DNA"/>
</dbReference>
<evidence type="ECO:0000313" key="2">
    <source>
        <dbReference type="Proteomes" id="UP000288216"/>
    </source>
</evidence>
<accession>A0A401QI59</accession>
<evidence type="ECO:0000313" key="1">
    <source>
        <dbReference type="EMBL" id="GCB85023.1"/>
    </source>
</evidence>
<name>A0A401QI59_SCYTO</name>
<keyword evidence="2" id="KW-1185">Reference proteome</keyword>
<dbReference type="Proteomes" id="UP000288216">
    <property type="component" value="Unassembled WGS sequence"/>
</dbReference>
<feature type="non-terminal residue" evidence="1">
    <location>
        <position position="60"/>
    </location>
</feature>
<sequence length="60" mass="6953">MLEENRALQKTPLAHRSSYDLKERRRIGSLTTVDEAKFQKIPTDDLEAEMLAVADLDYMK</sequence>
<protein>
    <submittedName>
        <fullName evidence="1">Uncharacterized protein</fullName>
    </submittedName>
</protein>
<gene>
    <name evidence="1" type="ORF">scyTo_0025674</name>
</gene>
<dbReference type="OrthoDB" id="9950195at2759"/>
<dbReference type="STRING" id="75743.A0A401QI59"/>
<dbReference type="AlphaFoldDB" id="A0A401QI59"/>
<proteinExistence type="predicted"/>
<organism evidence="1 2">
    <name type="scientific">Scyliorhinus torazame</name>
    <name type="common">Cloudy catshark</name>
    <name type="synonym">Catulus torazame</name>
    <dbReference type="NCBI Taxonomy" id="75743"/>
    <lineage>
        <taxon>Eukaryota</taxon>
        <taxon>Metazoa</taxon>
        <taxon>Chordata</taxon>
        <taxon>Craniata</taxon>
        <taxon>Vertebrata</taxon>
        <taxon>Chondrichthyes</taxon>
        <taxon>Elasmobranchii</taxon>
        <taxon>Galeomorphii</taxon>
        <taxon>Galeoidea</taxon>
        <taxon>Carcharhiniformes</taxon>
        <taxon>Scyliorhinidae</taxon>
        <taxon>Scyliorhinus</taxon>
    </lineage>
</organism>